<dbReference type="OrthoDB" id="9802763at2"/>
<evidence type="ECO:0000313" key="2">
    <source>
        <dbReference type="EMBL" id="RFZ85324.1"/>
    </source>
</evidence>
<organism evidence="2 3">
    <name type="scientific">Mucilaginibacter terrenus</name>
    <dbReference type="NCBI Taxonomy" id="2482727"/>
    <lineage>
        <taxon>Bacteria</taxon>
        <taxon>Pseudomonadati</taxon>
        <taxon>Bacteroidota</taxon>
        <taxon>Sphingobacteriia</taxon>
        <taxon>Sphingobacteriales</taxon>
        <taxon>Sphingobacteriaceae</taxon>
        <taxon>Mucilaginibacter</taxon>
    </lineage>
</organism>
<dbReference type="EMBL" id="QWDE01000001">
    <property type="protein sequence ID" value="RFZ85324.1"/>
    <property type="molecule type" value="Genomic_DNA"/>
</dbReference>
<name>A0A3E2NWC8_9SPHI</name>
<gene>
    <name evidence="2" type="primary">ccoS</name>
    <name evidence="2" type="ORF">DYU05_06930</name>
</gene>
<dbReference type="NCBIfam" id="TIGR00847">
    <property type="entry name" value="ccoS"/>
    <property type="match status" value="1"/>
</dbReference>
<accession>A0A3E2NWC8</accession>
<comment type="caution">
    <text evidence="2">The sequence shown here is derived from an EMBL/GenBank/DDBJ whole genome shotgun (WGS) entry which is preliminary data.</text>
</comment>
<protein>
    <submittedName>
        <fullName evidence="2">Cbb3-type cytochrome oxidase assembly protein CcoS</fullName>
    </submittedName>
</protein>
<keyword evidence="1" id="KW-0812">Transmembrane</keyword>
<dbReference type="Pfam" id="PF03597">
    <property type="entry name" value="FixS"/>
    <property type="match status" value="1"/>
</dbReference>
<evidence type="ECO:0000256" key="1">
    <source>
        <dbReference type="SAM" id="Phobius"/>
    </source>
</evidence>
<dbReference type="PANTHER" id="PTHR41532:SF1">
    <property type="entry name" value="FIXS PROTEIN"/>
    <property type="match status" value="1"/>
</dbReference>
<reference evidence="2 3" key="1">
    <citation type="submission" date="2018-08" db="EMBL/GenBank/DDBJ databases">
        <title>Mucilaginibacter terrae sp. nov., isolated from manganese diggings.</title>
        <authorList>
            <person name="Huang Y."/>
            <person name="Zhou Z."/>
        </authorList>
    </citation>
    <scope>NUCLEOTIDE SEQUENCE [LARGE SCALE GENOMIC DNA]</scope>
    <source>
        <strain evidence="2 3">ZH6</strain>
    </source>
</reference>
<evidence type="ECO:0000313" key="3">
    <source>
        <dbReference type="Proteomes" id="UP000260823"/>
    </source>
</evidence>
<feature type="transmembrane region" description="Helical" evidence="1">
    <location>
        <begin position="6"/>
        <end position="24"/>
    </location>
</feature>
<keyword evidence="1" id="KW-1133">Transmembrane helix</keyword>
<dbReference type="InterPro" id="IPR004714">
    <property type="entry name" value="Cyt_oxidase_maturation_cbb3"/>
</dbReference>
<proteinExistence type="predicted"/>
<dbReference type="PANTHER" id="PTHR41532">
    <property type="entry name" value="FIXS PROTEIN"/>
    <property type="match status" value="1"/>
</dbReference>
<keyword evidence="1" id="KW-0472">Membrane</keyword>
<sequence>MSIIYFLIGCSVVLALAFLLAFFWSQRTGQNDDLYTPSVRILIDDEPDTNDKK</sequence>
<dbReference type="AlphaFoldDB" id="A0A3E2NWC8"/>
<keyword evidence="3" id="KW-1185">Reference proteome</keyword>
<dbReference type="RefSeq" id="WP_117382224.1">
    <property type="nucleotide sequence ID" value="NZ_QWDE01000001.1"/>
</dbReference>
<dbReference type="Proteomes" id="UP000260823">
    <property type="component" value="Unassembled WGS sequence"/>
</dbReference>